<organism evidence="2 3">
    <name type="scientific">Ignisphaera cupida</name>
    <dbReference type="NCBI Taxonomy" id="3050454"/>
    <lineage>
        <taxon>Archaea</taxon>
        <taxon>Thermoproteota</taxon>
        <taxon>Thermoprotei</taxon>
        <taxon>Desulfurococcales</taxon>
        <taxon>Desulfurococcaceae</taxon>
        <taxon>Ignisphaera</taxon>
    </lineage>
</organism>
<evidence type="ECO:0000313" key="2">
    <source>
        <dbReference type="EMBL" id="MDK6028918.1"/>
    </source>
</evidence>
<dbReference type="Pfam" id="PF02514">
    <property type="entry name" value="CobN-Mg_chel"/>
    <property type="match status" value="1"/>
</dbReference>
<accession>A0ABD4Z7L5</accession>
<dbReference type="InterPro" id="IPR003672">
    <property type="entry name" value="CobN/Mg_chltase"/>
</dbReference>
<dbReference type="PANTHER" id="PTHR44119:SF7">
    <property type="entry name" value="MAGNESIUM CHELATASE SUBUNIT"/>
    <property type="match status" value="1"/>
</dbReference>
<dbReference type="Proteomes" id="UP001529235">
    <property type="component" value="Unassembled WGS sequence"/>
</dbReference>
<dbReference type="RefSeq" id="WP_285273903.1">
    <property type="nucleotide sequence ID" value="NZ_JASNVW010000003.1"/>
</dbReference>
<reference evidence="2 3" key="1">
    <citation type="submission" date="2023-05" db="EMBL/GenBank/DDBJ databases">
        <title>A new hyperthermophilic archaea 'Ignisphaera cupida' sp. nov. and description of the family 'Ignisphaeraceae' fam. nov.</title>
        <authorList>
            <person name="Podosokorskaya O.A."/>
            <person name="Elcheninov A.G."/>
            <person name="Klukina A."/>
            <person name="Merkel A.Y."/>
        </authorList>
    </citation>
    <scope>NUCLEOTIDE SEQUENCE [LARGE SCALE GENOMIC DNA]</scope>
    <source>
        <strain evidence="2 3">4213-co</strain>
    </source>
</reference>
<sequence>MRISLILGYGGSYAKPFKEVLESISVKYRVQYLIVTDASKPTKDVVEFIKSSDAILLYTHTLPQELVEAIRNSVAKVVLSFSENFQEFSRGVAILFDAWKYFKIGGKENLKSLIELVLNYLGVDAKPSPPQEIPWHGIWHPELGLFNSTQEYLKIYPHSNKPLVAIIFYRSYWLTSNTKPVEALVKALEAEGLGTLPVFTHGFKDSFLNTPTIEDSIKEFLIVNGKPIVDAVLVLTSFFILDHGKWHRSFYKDRFKTVDGVELLKALNIPVIKLVIDHYQSVGEWLANPAGVSPLTQVYHVIMPEVDGAIEPIFIAGAKIDENGAKTYEPFMMHASYVARRVRKWIELRNAKPWERRIAIVLNNPPCRGVEASIGVGMGLDVPETVARILHRLAELGYNVGDLSALPRDGKELMKMFLEKRATSEFRWTSVDDIVKRGGYVDMVPIDLYMQWFNELPEEVRKVMVSEWGDPRNLASGKIEKIFAGGIYNGKFVVPGLRFGNVVVIPQPKFGCAGAGCDGRICKILHNPTVPPPHQWLAVYRWITRVFKAHLILHVGTHGTLEFRPGKGVGLSSYCWPETTLDDVPFLYIYIVSNPMEGVIAKRRGYAAIVDHVYPPMMDARNGLEELDKLVEEFENVRRLGEEHRAKVVYSQIVSKVKELGLPINLNLSEEEIVSSVHRFLDMVRSSQVENGLHIFGYMNQDVEKIAKSVVTVMEFDTPSWKSIVRAVAMYLGLDYDEILSNPSGYCSVLGVSNRKAKEILMDIAQRVVKKLLEMGVTSSSLTPDFLENVLNEVVREVVLVGSYIHKS</sequence>
<dbReference type="CDD" id="cd10150">
    <property type="entry name" value="CobN_like"/>
    <property type="match status" value="1"/>
</dbReference>
<gene>
    <name evidence="2" type="ORF">QPL79_06040</name>
</gene>
<dbReference type="GO" id="GO:0051116">
    <property type="term" value="F:cobaltochelatase activity"/>
    <property type="evidence" value="ECO:0007669"/>
    <property type="project" value="UniProtKB-EC"/>
</dbReference>
<dbReference type="EMBL" id="JASNVW010000003">
    <property type="protein sequence ID" value="MDK6028918.1"/>
    <property type="molecule type" value="Genomic_DNA"/>
</dbReference>
<keyword evidence="3" id="KW-1185">Reference proteome</keyword>
<dbReference type="AlphaFoldDB" id="A0ABD4Z7L5"/>
<protein>
    <submittedName>
        <fullName evidence="2">Cobaltochelatase subunit CobN</fullName>
        <ecNumber evidence="2">6.6.1.2</ecNumber>
    </submittedName>
</protein>
<dbReference type="PANTHER" id="PTHR44119">
    <property type="entry name" value="MAGNESIUM-CHELATASE SUBUNIT CHLH, CHLOROPLASTIC"/>
    <property type="match status" value="1"/>
</dbReference>
<comment type="caution">
    <text evidence="2">The sequence shown here is derived from an EMBL/GenBank/DDBJ whole genome shotgun (WGS) entry which is preliminary data.</text>
</comment>
<proteinExistence type="predicted"/>
<dbReference type="EC" id="6.6.1.2" evidence="2"/>
<keyword evidence="2" id="KW-0436">Ligase</keyword>
<evidence type="ECO:0000259" key="1">
    <source>
        <dbReference type="Pfam" id="PF02514"/>
    </source>
</evidence>
<evidence type="ECO:0000313" key="3">
    <source>
        <dbReference type="Proteomes" id="UP001529235"/>
    </source>
</evidence>
<feature type="domain" description="CobN/magnesium chelatase" evidence="1">
    <location>
        <begin position="99"/>
        <end position="778"/>
    </location>
</feature>
<name>A0ABD4Z7L5_9CREN</name>